<feature type="domain" description="Macro" evidence="14">
    <location>
        <begin position="133"/>
        <end position="284"/>
    </location>
</feature>
<dbReference type="InterPro" id="IPR043472">
    <property type="entry name" value="Macro_dom-like"/>
</dbReference>
<proteinExistence type="predicted"/>
<dbReference type="GO" id="GO:0016787">
    <property type="term" value="F:hydrolase activity"/>
    <property type="evidence" value="ECO:0007669"/>
    <property type="project" value="UniProtKB-KW"/>
</dbReference>
<keyword evidence="7" id="KW-0539">Nucleus</keyword>
<reference evidence="15" key="1">
    <citation type="submission" date="2025-08" db="UniProtKB">
        <authorList>
            <consortium name="Ensembl"/>
        </authorList>
    </citation>
    <scope>IDENTIFICATION</scope>
</reference>
<dbReference type="AlphaFoldDB" id="A0A8D2MCH4"/>
<dbReference type="InterPro" id="IPR050892">
    <property type="entry name" value="ADP-ribose_metab_enzymes"/>
</dbReference>
<dbReference type="SUPFAM" id="SSF52949">
    <property type="entry name" value="Macro domain-like"/>
    <property type="match status" value="1"/>
</dbReference>
<dbReference type="CDD" id="cd02901">
    <property type="entry name" value="Macro_Poa1p-like"/>
    <property type="match status" value="1"/>
</dbReference>
<keyword evidence="6" id="KW-0007">Acetylation</keyword>
<evidence type="ECO:0000259" key="14">
    <source>
        <dbReference type="PROSITE" id="PS51154"/>
    </source>
</evidence>
<dbReference type="FunFam" id="3.40.220.10:FF:000007">
    <property type="entry name" value="O-acetyl-ADP-ribose deacetylase 1"/>
    <property type="match status" value="1"/>
</dbReference>
<dbReference type="PANTHER" id="PTHR12521">
    <property type="entry name" value="PROTEIN C6ORF130"/>
    <property type="match status" value="1"/>
</dbReference>
<evidence type="ECO:0000256" key="7">
    <source>
        <dbReference type="ARBA" id="ARBA00023242"/>
    </source>
</evidence>
<evidence type="ECO:0000313" key="15">
    <source>
        <dbReference type="Ensembl" id="ENSZALP00000005390.1"/>
    </source>
</evidence>
<dbReference type="Pfam" id="PF01661">
    <property type="entry name" value="Macro"/>
    <property type="match status" value="1"/>
</dbReference>
<dbReference type="GO" id="GO:0140291">
    <property type="term" value="P:peptidyl-glutamate ADP-deribosylation"/>
    <property type="evidence" value="ECO:0007669"/>
    <property type="project" value="TreeGrafter"/>
</dbReference>
<evidence type="ECO:0000256" key="3">
    <source>
        <dbReference type="ARBA" id="ARBA00004642"/>
    </source>
</evidence>
<name>A0A8D2MCH4_ZONAL</name>
<gene>
    <name evidence="15" type="primary">OARD1</name>
</gene>
<evidence type="ECO:0000256" key="10">
    <source>
        <dbReference type="ARBA" id="ARBA00069725"/>
    </source>
</evidence>
<evidence type="ECO:0000256" key="4">
    <source>
        <dbReference type="ARBA" id="ARBA00022454"/>
    </source>
</evidence>
<evidence type="ECO:0000313" key="16">
    <source>
        <dbReference type="Proteomes" id="UP000694413"/>
    </source>
</evidence>
<dbReference type="GO" id="GO:0005694">
    <property type="term" value="C:chromosome"/>
    <property type="evidence" value="ECO:0007669"/>
    <property type="project" value="UniProtKB-SubCell"/>
</dbReference>
<evidence type="ECO:0000256" key="11">
    <source>
        <dbReference type="ARBA" id="ARBA00075682"/>
    </source>
</evidence>
<evidence type="ECO:0000256" key="13">
    <source>
        <dbReference type="ARBA" id="ARBA00080860"/>
    </source>
</evidence>
<organism evidence="15 16">
    <name type="scientific">Zonotrichia albicollis</name>
    <name type="common">White-throated sparrow</name>
    <name type="synonym">Fringilla albicollis</name>
    <dbReference type="NCBI Taxonomy" id="44394"/>
    <lineage>
        <taxon>Eukaryota</taxon>
        <taxon>Metazoa</taxon>
        <taxon>Chordata</taxon>
        <taxon>Craniata</taxon>
        <taxon>Vertebrata</taxon>
        <taxon>Euteleostomi</taxon>
        <taxon>Archelosauria</taxon>
        <taxon>Archosauria</taxon>
        <taxon>Dinosauria</taxon>
        <taxon>Saurischia</taxon>
        <taxon>Theropoda</taxon>
        <taxon>Coelurosauria</taxon>
        <taxon>Aves</taxon>
        <taxon>Neognathae</taxon>
        <taxon>Neoaves</taxon>
        <taxon>Telluraves</taxon>
        <taxon>Australaves</taxon>
        <taxon>Passeriformes</taxon>
        <taxon>Passerellidae</taxon>
        <taxon>Zonotrichia</taxon>
    </lineage>
</organism>
<dbReference type="GO" id="GO:0005654">
    <property type="term" value="C:nucleoplasm"/>
    <property type="evidence" value="ECO:0007669"/>
    <property type="project" value="UniProtKB-SubCell"/>
</dbReference>
<reference evidence="15" key="2">
    <citation type="submission" date="2025-09" db="UniProtKB">
        <authorList>
            <consortium name="Ensembl"/>
        </authorList>
    </citation>
    <scope>IDENTIFICATION</scope>
</reference>
<dbReference type="GO" id="GO:0005730">
    <property type="term" value="C:nucleolus"/>
    <property type="evidence" value="ECO:0007669"/>
    <property type="project" value="UniProtKB-SubCell"/>
</dbReference>
<dbReference type="Gene3D" id="3.40.220.10">
    <property type="entry name" value="Leucine Aminopeptidase, subunit E, domain 1"/>
    <property type="match status" value="1"/>
</dbReference>
<accession>A0A8D2MCH4</accession>
<evidence type="ECO:0000256" key="8">
    <source>
        <dbReference type="ARBA" id="ARBA00049015"/>
    </source>
</evidence>
<protein>
    <recommendedName>
        <fullName evidence="10">ADP-ribose glycohydrolase OARD1</fullName>
    </recommendedName>
    <alternativeName>
        <fullName evidence="12">O-acetyl-ADP-ribose deacetylase 1</fullName>
    </alternativeName>
    <alternativeName>
        <fullName evidence="11">Terminal ADP-ribose protein glycohydrolase 1</fullName>
    </alternativeName>
    <alternativeName>
        <fullName evidence="13">[Protein ADP-ribosylglutamate] hydrolase OARD1</fullName>
    </alternativeName>
</protein>
<keyword evidence="5" id="KW-0378">Hydrolase</keyword>
<dbReference type="PANTHER" id="PTHR12521:SF0">
    <property type="entry name" value="ADP-RIBOSE GLYCOHYDROLASE OARD1"/>
    <property type="match status" value="1"/>
</dbReference>
<dbReference type="Proteomes" id="UP000694413">
    <property type="component" value="Unassembled WGS sequence"/>
</dbReference>
<dbReference type="Ensembl" id="ENSZALT00000007990.1">
    <property type="protein sequence ID" value="ENSZALP00000005390.1"/>
    <property type="gene ID" value="ENSZALG00000004992.1"/>
</dbReference>
<keyword evidence="4" id="KW-0158">Chromosome</keyword>
<evidence type="ECO:0000256" key="9">
    <source>
        <dbReference type="ARBA" id="ARBA00058495"/>
    </source>
</evidence>
<keyword evidence="16" id="KW-1185">Reference proteome</keyword>
<evidence type="ECO:0000256" key="2">
    <source>
        <dbReference type="ARBA" id="ARBA00004604"/>
    </source>
</evidence>
<dbReference type="InterPro" id="IPR002589">
    <property type="entry name" value="Macro_dom"/>
</dbReference>
<evidence type="ECO:0000256" key="1">
    <source>
        <dbReference type="ARBA" id="ARBA00004286"/>
    </source>
</evidence>
<evidence type="ECO:0000256" key="5">
    <source>
        <dbReference type="ARBA" id="ARBA00022801"/>
    </source>
</evidence>
<comment type="catalytic activity">
    <reaction evidence="8">
        <text>alpha-NAD(+) + H2O = ADP-D-ribose + nicotinamide + H(+)</text>
        <dbReference type="Rhea" id="RHEA:68792"/>
        <dbReference type="ChEBI" id="CHEBI:15377"/>
        <dbReference type="ChEBI" id="CHEBI:15378"/>
        <dbReference type="ChEBI" id="CHEBI:17154"/>
        <dbReference type="ChEBI" id="CHEBI:57967"/>
        <dbReference type="ChEBI" id="CHEBI:77017"/>
    </reaction>
</comment>
<sequence>MFWAGTIERVRPRAPPPCCVGRGCHVVCGNTAVLCEAIPPGGLRRIRQLPCEADPPFRREAEQLRRYRQCPPEAEPPCRLRRGAVAVRRGRPCGSAGAMWAALGRLGVAQAVGPARLIAVRPAAAGAFSIPHVTMATHLSKDQERIRCVKGDLFSCPSTDALAHCISEDCRMGAGIAVLFKKKFGGVQELLDQKKKTGEVAVLQRDDRYIYYLITKQKVSHKPTYESMQKSLEAMRAHCLNNGVTDISMPRIGCGLDGLQWEKVSAILEEVFENTDIKITVYTL</sequence>
<dbReference type="PROSITE" id="PS51154">
    <property type="entry name" value="MACRO"/>
    <property type="match status" value="1"/>
</dbReference>
<comment type="function">
    <text evidence="9">ADP-ribose glycohydrolase that hydrolyzes ADP-ribose and acts on different substrates, such as proteins ADP-ribosylated on glutamate and O-acetyl-ADP-D-ribose. Specifically acts as a glutamate mono-ADP-ribosylhydrolase by mediating the removal of mono-ADP-ribose attached to glutamate residues on proteins. Does not act on poly-ADP-ribosylated proteins: the poly-ADP-ribose chain of poly-ADP-ribosylated glutamate residues must by hydrolyzed into mono-ADP-ribosylated glutamate by PARG to become a substrate for OARD1. Deacetylates O-acetyl-ADP ribose, a signaling molecule generated by the deacetylation of acetylated lysine residues in histones and other proteins. Catalyzes the deacylation of O-acetyl-ADP-ribose, O-propionyl-ADP-ribose and O-butyryl-ADP-ribose, yielding ADP-ribose plus acetate, propionate and butyrate, respectively.</text>
</comment>
<dbReference type="SMART" id="SM00506">
    <property type="entry name" value="A1pp"/>
    <property type="match status" value="1"/>
</dbReference>
<evidence type="ECO:0000256" key="6">
    <source>
        <dbReference type="ARBA" id="ARBA00022990"/>
    </source>
</evidence>
<comment type="subcellular location">
    <subcellularLocation>
        <location evidence="1">Chromosome</location>
    </subcellularLocation>
    <subcellularLocation>
        <location evidence="2">Nucleus</location>
        <location evidence="2">Nucleolus</location>
    </subcellularLocation>
    <subcellularLocation>
        <location evidence="3">Nucleus</location>
        <location evidence="3">Nucleoplasm</location>
    </subcellularLocation>
</comment>
<evidence type="ECO:0000256" key="12">
    <source>
        <dbReference type="ARBA" id="ARBA00078888"/>
    </source>
</evidence>